<dbReference type="Proteomes" id="UP000261811">
    <property type="component" value="Unassembled WGS sequence"/>
</dbReference>
<gene>
    <name evidence="2" type="ORF">DZF91_22050</name>
</gene>
<evidence type="ECO:0000259" key="1">
    <source>
        <dbReference type="Pfam" id="PF04149"/>
    </source>
</evidence>
<dbReference type="AlphaFoldDB" id="A0A372JI24"/>
<protein>
    <submittedName>
        <fullName evidence="2">DUF397 domain-containing protein</fullName>
    </submittedName>
</protein>
<feature type="domain" description="DUF397" evidence="1">
    <location>
        <begin position="35"/>
        <end position="88"/>
    </location>
</feature>
<comment type="caution">
    <text evidence="2">The sequence shown here is derived from an EMBL/GenBank/DDBJ whole genome shotgun (WGS) entry which is preliminary data.</text>
</comment>
<keyword evidence="3" id="KW-1185">Reference proteome</keyword>
<dbReference type="Pfam" id="PF04149">
    <property type="entry name" value="DUF397"/>
    <property type="match status" value="1"/>
</dbReference>
<dbReference type="InterPro" id="IPR007278">
    <property type="entry name" value="DUF397"/>
</dbReference>
<evidence type="ECO:0000313" key="2">
    <source>
        <dbReference type="EMBL" id="RFU39504.1"/>
    </source>
</evidence>
<organism evidence="2 3">
    <name type="scientific">Actinomadura logoneensis</name>
    <dbReference type="NCBI Taxonomy" id="2293572"/>
    <lineage>
        <taxon>Bacteria</taxon>
        <taxon>Bacillati</taxon>
        <taxon>Actinomycetota</taxon>
        <taxon>Actinomycetes</taxon>
        <taxon>Streptosporangiales</taxon>
        <taxon>Thermomonosporaceae</taxon>
        <taxon>Actinomadura</taxon>
    </lineage>
</organism>
<sequence>MRGAAPGWAAHCAKASVDGSRRCRSSAWGGRVTVQWRKSSYSGTATDEVCVELGRLERGVGLRDSKMPSIGHLSLTEGKFGGLVASIKGLRADHSV</sequence>
<evidence type="ECO:0000313" key="3">
    <source>
        <dbReference type="Proteomes" id="UP000261811"/>
    </source>
</evidence>
<dbReference type="RefSeq" id="WP_117359349.1">
    <property type="nucleotide sequence ID" value="NZ_QURH01000336.1"/>
</dbReference>
<reference evidence="2 3" key="1">
    <citation type="submission" date="2018-08" db="EMBL/GenBank/DDBJ databases">
        <title>Actinomadura jelena sp. nov., a novel Actinomycete isolated from soil in Chad.</title>
        <authorList>
            <person name="Shi L."/>
        </authorList>
    </citation>
    <scope>NUCLEOTIDE SEQUENCE [LARGE SCALE GENOMIC DNA]</scope>
    <source>
        <strain evidence="2 3">NEAU-G17</strain>
    </source>
</reference>
<name>A0A372JI24_9ACTN</name>
<dbReference type="OrthoDB" id="3481589at2"/>
<accession>A0A372JI24</accession>
<dbReference type="EMBL" id="QURH01000336">
    <property type="protein sequence ID" value="RFU39504.1"/>
    <property type="molecule type" value="Genomic_DNA"/>
</dbReference>
<proteinExistence type="predicted"/>